<dbReference type="OrthoDB" id="9815110at2"/>
<reference evidence="2 3" key="1">
    <citation type="submission" date="2015-11" db="EMBL/GenBank/DDBJ databases">
        <title>Draft Genome Sequence of the Strain BR 10423 (Rhizobium sp.) isolated from nodules of Mimosa pudica.</title>
        <authorList>
            <person name="Barauna A.C."/>
            <person name="Zilli J.E."/>
            <person name="Simoes-Araujo J.L."/>
            <person name="Reis V.M."/>
            <person name="James E.K."/>
            <person name="Reis F.B.Jr."/>
            <person name="Rouws L.F."/>
            <person name="Passos S.R."/>
            <person name="Gois S.R."/>
        </authorList>
    </citation>
    <scope>NUCLEOTIDE SEQUENCE [LARGE SCALE GENOMIC DNA]</scope>
    <source>
        <strain evidence="2 3">BR10423</strain>
    </source>
</reference>
<keyword evidence="3" id="KW-1185">Reference proteome</keyword>
<dbReference type="RefSeq" id="WP_041912210.1">
    <property type="nucleotide sequence ID" value="NZ_LNCD01000134.1"/>
</dbReference>
<sequence>MKLVGFFNRDGGTFRTTDMEAYERRAEAIFREAGHDFDAIVFSGKEIVPAMERAARWGNIDGIVAGGGDGTISAAASIAWRNGIALGVVPAGTMNLFARSLRVPLDIWQALETLAFGEVDRVDIASANGRPFIHQFSAGLHARMVRYRNSYSYRSRLGKMGASARAAFGVVLNPPEFEVEFEAGGVYERRRVSAVSVSNNPFGQNALLYADSLTGGELGFYTANPLKPLGVARLAIDLLRGKVRENADVMIMHPAEVHLHFPKLPSKANCVMDGELRPLERDVALKLHPGELKVLVQQGLAAQVDEAERREVAP</sequence>
<keyword evidence="2" id="KW-0808">Transferase</keyword>
<protein>
    <submittedName>
        <fullName evidence="2">Diacylglycerol kinase</fullName>
    </submittedName>
</protein>
<dbReference type="Proteomes" id="UP000068164">
    <property type="component" value="Unassembled WGS sequence"/>
</dbReference>
<gene>
    <name evidence="2" type="ORF">AS026_20550</name>
</gene>
<dbReference type="AlphaFoldDB" id="A0A120FFF8"/>
<dbReference type="SUPFAM" id="SSF111331">
    <property type="entry name" value="NAD kinase/diacylglycerol kinase-like"/>
    <property type="match status" value="1"/>
</dbReference>
<proteinExistence type="predicted"/>
<name>A0A120FFF8_9HYPH</name>
<comment type="caution">
    <text evidence="2">The sequence shown here is derived from an EMBL/GenBank/DDBJ whole genome shotgun (WGS) entry which is preliminary data.</text>
</comment>
<dbReference type="PANTHER" id="PTHR12358:SF54">
    <property type="entry name" value="SPHINGOSINE KINASE RELATED PROTEIN"/>
    <property type="match status" value="1"/>
</dbReference>
<dbReference type="InterPro" id="IPR050187">
    <property type="entry name" value="Lipid_Phosphate_FormReg"/>
</dbReference>
<dbReference type="Gene3D" id="3.40.50.10330">
    <property type="entry name" value="Probable inorganic polyphosphate/atp-NAD kinase, domain 1"/>
    <property type="match status" value="1"/>
</dbReference>
<keyword evidence="2" id="KW-0418">Kinase</keyword>
<dbReference type="PROSITE" id="PS50146">
    <property type="entry name" value="DAGK"/>
    <property type="match status" value="1"/>
</dbReference>
<dbReference type="PANTHER" id="PTHR12358">
    <property type="entry name" value="SPHINGOSINE KINASE"/>
    <property type="match status" value="1"/>
</dbReference>
<evidence type="ECO:0000313" key="2">
    <source>
        <dbReference type="EMBL" id="KWV42741.1"/>
    </source>
</evidence>
<dbReference type="InterPro" id="IPR016064">
    <property type="entry name" value="NAD/diacylglycerol_kinase_sf"/>
</dbReference>
<dbReference type="InterPro" id="IPR001206">
    <property type="entry name" value="Diacylglycerol_kinase_cat_dom"/>
</dbReference>
<evidence type="ECO:0000259" key="1">
    <source>
        <dbReference type="PROSITE" id="PS50146"/>
    </source>
</evidence>
<dbReference type="Gene3D" id="2.60.200.40">
    <property type="match status" value="1"/>
</dbReference>
<dbReference type="Pfam" id="PF00781">
    <property type="entry name" value="DAGK_cat"/>
    <property type="match status" value="1"/>
</dbReference>
<accession>A0A120FFF8</accession>
<dbReference type="EMBL" id="LNCD01000134">
    <property type="protein sequence ID" value="KWV42741.1"/>
    <property type="molecule type" value="Genomic_DNA"/>
</dbReference>
<feature type="domain" description="DAGKc" evidence="1">
    <location>
        <begin position="20"/>
        <end position="131"/>
    </location>
</feature>
<dbReference type="SMART" id="SM00046">
    <property type="entry name" value="DAGKc"/>
    <property type="match status" value="1"/>
</dbReference>
<dbReference type="GO" id="GO:0016301">
    <property type="term" value="F:kinase activity"/>
    <property type="evidence" value="ECO:0007669"/>
    <property type="project" value="UniProtKB-KW"/>
</dbReference>
<dbReference type="InterPro" id="IPR017438">
    <property type="entry name" value="ATP-NAD_kinase_N"/>
</dbReference>
<organism evidence="2 3">
    <name type="scientific">Rhizobium altiplani</name>
    <dbReference type="NCBI Taxonomy" id="1864509"/>
    <lineage>
        <taxon>Bacteria</taxon>
        <taxon>Pseudomonadati</taxon>
        <taxon>Pseudomonadota</taxon>
        <taxon>Alphaproteobacteria</taxon>
        <taxon>Hyphomicrobiales</taxon>
        <taxon>Rhizobiaceae</taxon>
        <taxon>Rhizobium/Agrobacterium group</taxon>
        <taxon>Rhizobium</taxon>
    </lineage>
</organism>
<evidence type="ECO:0000313" key="3">
    <source>
        <dbReference type="Proteomes" id="UP000068164"/>
    </source>
</evidence>